<evidence type="ECO:0000256" key="6">
    <source>
        <dbReference type="SAM" id="SignalP"/>
    </source>
</evidence>
<dbReference type="PANTHER" id="PTHR13887">
    <property type="entry name" value="GLUTATHIONE S-TRANSFERASE KAPPA"/>
    <property type="match status" value="1"/>
</dbReference>
<evidence type="ECO:0000259" key="7">
    <source>
        <dbReference type="PROSITE" id="PS51352"/>
    </source>
</evidence>
<dbReference type="Pfam" id="PF13462">
    <property type="entry name" value="Thioredoxin_4"/>
    <property type="match status" value="1"/>
</dbReference>
<dbReference type="PROSITE" id="PS51257">
    <property type="entry name" value="PROKAR_LIPOPROTEIN"/>
    <property type="match status" value="1"/>
</dbReference>
<keyword evidence="3" id="KW-0560">Oxidoreductase</keyword>
<dbReference type="SUPFAM" id="SSF52833">
    <property type="entry name" value="Thioredoxin-like"/>
    <property type="match status" value="1"/>
</dbReference>
<dbReference type="EMBL" id="FQUS01000051">
    <property type="protein sequence ID" value="SHG72405.1"/>
    <property type="molecule type" value="Genomic_DNA"/>
</dbReference>
<dbReference type="AlphaFoldDB" id="A0A1M5M559"/>
<dbReference type="RefSeq" id="WP_073068753.1">
    <property type="nucleotide sequence ID" value="NZ_FQUS01000051.1"/>
</dbReference>
<feature type="signal peptide" evidence="6">
    <location>
        <begin position="1"/>
        <end position="23"/>
    </location>
</feature>
<dbReference type="InterPro" id="IPR012336">
    <property type="entry name" value="Thioredoxin-like_fold"/>
</dbReference>
<dbReference type="OrthoDB" id="117402at2"/>
<accession>A0A1M5M559</accession>
<dbReference type="Proteomes" id="UP000184041">
    <property type="component" value="Unassembled WGS sequence"/>
</dbReference>
<keyword evidence="4" id="KW-1015">Disulfide bond</keyword>
<evidence type="ECO:0000256" key="3">
    <source>
        <dbReference type="ARBA" id="ARBA00023002"/>
    </source>
</evidence>
<name>A0A1M5M559_9BACT</name>
<proteinExistence type="inferred from homology"/>
<dbReference type="InterPro" id="IPR013766">
    <property type="entry name" value="Thioredoxin_domain"/>
</dbReference>
<evidence type="ECO:0000313" key="9">
    <source>
        <dbReference type="Proteomes" id="UP000184041"/>
    </source>
</evidence>
<organism evidence="8 9">
    <name type="scientific">Fodinibius roseus</name>
    <dbReference type="NCBI Taxonomy" id="1194090"/>
    <lineage>
        <taxon>Bacteria</taxon>
        <taxon>Pseudomonadati</taxon>
        <taxon>Balneolota</taxon>
        <taxon>Balneolia</taxon>
        <taxon>Balneolales</taxon>
        <taxon>Balneolaceae</taxon>
        <taxon>Fodinibius</taxon>
    </lineage>
</organism>
<comment type="similarity">
    <text evidence="1">Belongs to the thioredoxin family. DsbA subfamily.</text>
</comment>
<evidence type="ECO:0000256" key="5">
    <source>
        <dbReference type="ARBA" id="ARBA00023284"/>
    </source>
</evidence>
<evidence type="ECO:0000256" key="4">
    <source>
        <dbReference type="ARBA" id="ARBA00023157"/>
    </source>
</evidence>
<dbReference type="STRING" id="1194090.SAMN05443144_1516"/>
<dbReference type="GO" id="GO:0016853">
    <property type="term" value="F:isomerase activity"/>
    <property type="evidence" value="ECO:0007669"/>
    <property type="project" value="UniProtKB-KW"/>
</dbReference>
<dbReference type="InterPro" id="IPR036249">
    <property type="entry name" value="Thioredoxin-like_sf"/>
</dbReference>
<feature type="chain" id="PRO_5012522337" evidence="6">
    <location>
        <begin position="24"/>
        <end position="200"/>
    </location>
</feature>
<keyword evidence="9" id="KW-1185">Reference proteome</keyword>
<keyword evidence="8" id="KW-0413">Isomerase</keyword>
<keyword evidence="5" id="KW-0676">Redox-active center</keyword>
<evidence type="ECO:0000256" key="2">
    <source>
        <dbReference type="ARBA" id="ARBA00022729"/>
    </source>
</evidence>
<keyword evidence="2 6" id="KW-0732">Signal</keyword>
<dbReference type="PROSITE" id="PS51352">
    <property type="entry name" value="THIOREDOXIN_2"/>
    <property type="match status" value="1"/>
</dbReference>
<dbReference type="PANTHER" id="PTHR13887:SF14">
    <property type="entry name" value="DISULFIDE BOND FORMATION PROTEIN D"/>
    <property type="match status" value="1"/>
</dbReference>
<gene>
    <name evidence="8" type="ORF">SAMN05443144_1516</name>
</gene>
<feature type="domain" description="Thioredoxin" evidence="7">
    <location>
        <begin position="8"/>
        <end position="196"/>
    </location>
</feature>
<reference evidence="8 9" key="1">
    <citation type="submission" date="2016-11" db="EMBL/GenBank/DDBJ databases">
        <authorList>
            <person name="Jaros S."/>
            <person name="Januszkiewicz K."/>
            <person name="Wedrychowicz H."/>
        </authorList>
    </citation>
    <scope>NUCLEOTIDE SEQUENCE [LARGE SCALE GENOMIC DNA]</scope>
    <source>
        <strain evidence="8 9">DSM 21986</strain>
    </source>
</reference>
<dbReference type="Gene3D" id="3.40.30.10">
    <property type="entry name" value="Glutaredoxin"/>
    <property type="match status" value="1"/>
</dbReference>
<evidence type="ECO:0000256" key="1">
    <source>
        <dbReference type="ARBA" id="ARBA00005791"/>
    </source>
</evidence>
<sequence>MISKSKNILLTLLAAFFMVSCQNSDSDAQSMTSDDPNQVVITEYSDYQCPACAYFHPIVEKLKENMGDQLQVNLRFFPLSSHRYAALAARAAQAAKNQDKFYEMHSMIFENQERWSTSSNPAMEFVNYAREIGLDMNQFTDDLNAAETQETVMAQKEEGESRGVNSTPTFFIDGEEVDPLPKTYEEFEALVRQRLEEKQG</sequence>
<dbReference type="GO" id="GO:0016491">
    <property type="term" value="F:oxidoreductase activity"/>
    <property type="evidence" value="ECO:0007669"/>
    <property type="project" value="UniProtKB-KW"/>
</dbReference>
<protein>
    <submittedName>
        <fullName evidence="8">Protein-disulfide isomerase</fullName>
    </submittedName>
</protein>
<evidence type="ECO:0000313" key="8">
    <source>
        <dbReference type="EMBL" id="SHG72405.1"/>
    </source>
</evidence>